<feature type="domain" description="FAD dependent oxidoreductase" evidence="2">
    <location>
        <begin position="9"/>
        <end position="400"/>
    </location>
</feature>
<dbReference type="EMBL" id="CP021354">
    <property type="protein sequence ID" value="AWK71430.1"/>
    <property type="molecule type" value="Genomic_DNA"/>
</dbReference>
<dbReference type="PANTHER" id="PTHR13847">
    <property type="entry name" value="SARCOSINE DEHYDROGENASE-RELATED"/>
    <property type="match status" value="1"/>
</dbReference>
<dbReference type="Proteomes" id="UP000245711">
    <property type="component" value="Chromosome"/>
</dbReference>
<dbReference type="SUPFAM" id="SSF51905">
    <property type="entry name" value="FAD/NAD(P)-binding domain"/>
    <property type="match status" value="1"/>
</dbReference>
<gene>
    <name evidence="3" type="ORF">CBI38_07375</name>
</gene>
<protein>
    <submittedName>
        <fullName evidence="3">Amino acid dehydrogenase</fullName>
    </submittedName>
</protein>
<proteinExistence type="predicted"/>
<dbReference type="InterPro" id="IPR006076">
    <property type="entry name" value="FAD-dep_OxRdtase"/>
</dbReference>
<keyword evidence="4" id="KW-1185">Reference proteome</keyword>
<name>A0A2S2BS23_9NOCA</name>
<dbReference type="PANTHER" id="PTHR13847:SF289">
    <property type="entry name" value="GLYCINE OXIDASE"/>
    <property type="match status" value="1"/>
</dbReference>
<dbReference type="Pfam" id="PF01266">
    <property type="entry name" value="DAO"/>
    <property type="match status" value="1"/>
</dbReference>
<dbReference type="KEGG" id="roz:CBI38_07375"/>
<dbReference type="AlphaFoldDB" id="A0A2S2BS23"/>
<dbReference type="InterPro" id="IPR036188">
    <property type="entry name" value="FAD/NAD-bd_sf"/>
</dbReference>
<keyword evidence="1" id="KW-0560">Oxidoreductase</keyword>
<accession>A0A2S2BS23</accession>
<sequence length="418" mass="45116">MSTTARPEHVAIVGAGVVGLSTAWFLQERGVHVTVVDREGVAADASWGNAGWLAPALTLPLPEPAVLKYGLRAMLNPSSPVYVPFTTDLRLLRFLVGFARHCTPARWEEAMKVYAEVNRISLGAYDQLAEGGVAEHTHLADPFLTAFTSDADREVLVDEFRHVEAIGGEVEHDRLDTGEIHSLEPSLGEGVHCGLRLRNQRFIDPPRFVHSLADAVRARGGDIVSGFDVTAVQDRGASDVRLASARGDSVSADAVVIANGARLGTLARPFGVRALVQAGRGYSFSVQPQQMPKNPVYFPTQRVACTPLHDRFRVAGMMEFRSPDAPLDPRRVQAIIDAATPLFTGIDWNARQEEWVGSRPCTTDGLPLVGATRSPRVHVAGGHGMWGIALGPLTGRLVAQSMTGGEPSAVLRHFDPLR</sequence>
<dbReference type="OrthoDB" id="9806257at2"/>
<organism evidence="3 4">
    <name type="scientific">Rhodococcus oxybenzonivorans</name>
    <dbReference type="NCBI Taxonomy" id="1990687"/>
    <lineage>
        <taxon>Bacteria</taxon>
        <taxon>Bacillati</taxon>
        <taxon>Actinomycetota</taxon>
        <taxon>Actinomycetes</taxon>
        <taxon>Mycobacteriales</taxon>
        <taxon>Nocardiaceae</taxon>
        <taxon>Rhodococcus</taxon>
    </lineage>
</organism>
<dbReference type="Gene3D" id="3.30.9.10">
    <property type="entry name" value="D-Amino Acid Oxidase, subunit A, domain 2"/>
    <property type="match status" value="1"/>
</dbReference>
<reference evidence="3 4" key="1">
    <citation type="submission" date="2017-05" db="EMBL/GenBank/DDBJ databases">
        <title>Isolation of Rhodococcus sp. S2-17 biodegrading of BP-3.</title>
        <authorList>
            <person name="Lee Y."/>
            <person name="Kim K.H."/>
            <person name="Chun B.H."/>
            <person name="Jung H.S."/>
            <person name="Jeon C.O."/>
        </authorList>
    </citation>
    <scope>NUCLEOTIDE SEQUENCE [LARGE SCALE GENOMIC DNA]</scope>
    <source>
        <strain evidence="3 4">S2-17</strain>
    </source>
</reference>
<evidence type="ECO:0000256" key="1">
    <source>
        <dbReference type="ARBA" id="ARBA00023002"/>
    </source>
</evidence>
<dbReference type="RefSeq" id="WP_109327693.1">
    <property type="nucleotide sequence ID" value="NZ_CP021354.1"/>
</dbReference>
<dbReference type="GO" id="GO:0016491">
    <property type="term" value="F:oxidoreductase activity"/>
    <property type="evidence" value="ECO:0007669"/>
    <property type="project" value="UniProtKB-KW"/>
</dbReference>
<dbReference type="GO" id="GO:0005737">
    <property type="term" value="C:cytoplasm"/>
    <property type="evidence" value="ECO:0007669"/>
    <property type="project" value="TreeGrafter"/>
</dbReference>
<evidence type="ECO:0000259" key="2">
    <source>
        <dbReference type="Pfam" id="PF01266"/>
    </source>
</evidence>
<evidence type="ECO:0000313" key="4">
    <source>
        <dbReference type="Proteomes" id="UP000245711"/>
    </source>
</evidence>
<dbReference type="SUPFAM" id="SSF54373">
    <property type="entry name" value="FAD-linked reductases, C-terminal domain"/>
    <property type="match status" value="1"/>
</dbReference>
<dbReference type="Gene3D" id="3.50.50.60">
    <property type="entry name" value="FAD/NAD(P)-binding domain"/>
    <property type="match status" value="2"/>
</dbReference>
<evidence type="ECO:0000313" key="3">
    <source>
        <dbReference type="EMBL" id="AWK71430.1"/>
    </source>
</evidence>